<keyword evidence="1" id="KW-1133">Transmembrane helix</keyword>
<gene>
    <name evidence="2" type="ORF">Back11_41920</name>
</gene>
<evidence type="ECO:0000313" key="2">
    <source>
        <dbReference type="EMBL" id="BBH22847.1"/>
    </source>
</evidence>
<evidence type="ECO:0000256" key="1">
    <source>
        <dbReference type="SAM" id="Phobius"/>
    </source>
</evidence>
<keyword evidence="3" id="KW-1185">Reference proteome</keyword>
<keyword evidence="1" id="KW-0472">Membrane</keyword>
<dbReference type="InterPro" id="IPR021214">
    <property type="entry name" value="DUF2568"/>
</dbReference>
<dbReference type="Pfam" id="PF10823">
    <property type="entry name" value="DUF2568"/>
    <property type="match status" value="1"/>
</dbReference>
<keyword evidence="1" id="KW-0812">Transmembrane</keyword>
<protein>
    <submittedName>
        <fullName evidence="2">Uncharacterized protein</fullName>
    </submittedName>
</protein>
<dbReference type="EMBL" id="AP019308">
    <property type="protein sequence ID" value="BBH22847.1"/>
    <property type="molecule type" value="Genomic_DNA"/>
</dbReference>
<sequence>MFKFINLLVRFLLELVMIFALGYWGFHIGHGVVVKIIAGIGFPLVSAVIWGRFIAPKAPIKLPEIGVIALESILFLSAFIGLYTTGLKAFAIVFILIAIANLSVITKYRLSSEKTSYKRKCKK</sequence>
<feature type="transmembrane region" description="Helical" evidence="1">
    <location>
        <begin position="7"/>
        <end position="26"/>
    </location>
</feature>
<evidence type="ECO:0000313" key="3">
    <source>
        <dbReference type="Proteomes" id="UP000275368"/>
    </source>
</evidence>
<dbReference type="Proteomes" id="UP000275368">
    <property type="component" value="Chromosome"/>
</dbReference>
<dbReference type="KEGG" id="pbk:Back11_41920"/>
<dbReference type="OrthoDB" id="4557830at2"/>
<name>A0A3G9IVH7_9BACL</name>
<reference evidence="2 3" key="1">
    <citation type="submission" date="2018-11" db="EMBL/GenBank/DDBJ databases">
        <title>Complete genome sequence of Paenibacillus baekrokdamisoli strain KCTC 33723.</title>
        <authorList>
            <person name="Kang S.W."/>
            <person name="Lee K.C."/>
            <person name="Kim K.K."/>
            <person name="Kim J.S."/>
            <person name="Kim D.S."/>
            <person name="Ko S.H."/>
            <person name="Yang S.H."/>
            <person name="Lee J.S."/>
        </authorList>
    </citation>
    <scope>NUCLEOTIDE SEQUENCE [LARGE SCALE GENOMIC DNA]</scope>
    <source>
        <strain evidence="2 3">KCTC 33723</strain>
    </source>
</reference>
<feature type="transmembrane region" description="Helical" evidence="1">
    <location>
        <begin position="32"/>
        <end position="53"/>
    </location>
</feature>
<feature type="transmembrane region" description="Helical" evidence="1">
    <location>
        <begin position="89"/>
        <end position="110"/>
    </location>
</feature>
<feature type="transmembrane region" description="Helical" evidence="1">
    <location>
        <begin position="65"/>
        <end position="83"/>
    </location>
</feature>
<organism evidence="2 3">
    <name type="scientific">Paenibacillus baekrokdamisoli</name>
    <dbReference type="NCBI Taxonomy" id="1712516"/>
    <lineage>
        <taxon>Bacteria</taxon>
        <taxon>Bacillati</taxon>
        <taxon>Bacillota</taxon>
        <taxon>Bacilli</taxon>
        <taxon>Bacillales</taxon>
        <taxon>Paenibacillaceae</taxon>
        <taxon>Paenibacillus</taxon>
    </lineage>
</organism>
<dbReference type="AlphaFoldDB" id="A0A3G9IVH7"/>
<proteinExistence type="predicted"/>
<accession>A0A3G9IVH7</accession>